<dbReference type="Gene3D" id="3.40.50.720">
    <property type="entry name" value="NAD(P)-binding Rossmann-like Domain"/>
    <property type="match status" value="1"/>
</dbReference>
<dbReference type="UniPathway" id="UPA00219"/>
<evidence type="ECO:0000256" key="2">
    <source>
        <dbReference type="ARBA" id="ARBA00004752"/>
    </source>
</evidence>
<keyword evidence="7 8" id="KW-0132">Cell division</keyword>
<dbReference type="InterPro" id="IPR004101">
    <property type="entry name" value="Mur_ligase_C"/>
</dbReference>
<dbReference type="Gene3D" id="3.40.1190.10">
    <property type="entry name" value="Mur-like, catalytic domain"/>
    <property type="match status" value="1"/>
</dbReference>
<dbReference type="SUPFAM" id="SSF53623">
    <property type="entry name" value="MurD-like peptide ligases, catalytic domain"/>
    <property type="match status" value="1"/>
</dbReference>
<dbReference type="GO" id="GO:0008764">
    <property type="term" value="F:UDP-N-acetylmuramoylalanine-D-glutamate ligase activity"/>
    <property type="evidence" value="ECO:0007669"/>
    <property type="project" value="UniProtKB-UniRule"/>
</dbReference>
<gene>
    <name evidence="7" type="primary">murD</name>
    <name evidence="11" type="ORF">X928_08980</name>
</gene>
<dbReference type="PANTHER" id="PTHR43692">
    <property type="entry name" value="UDP-N-ACETYLMURAMOYLALANINE--D-GLUTAMATE LIGASE"/>
    <property type="match status" value="1"/>
</dbReference>
<comment type="caution">
    <text evidence="11">The sequence shown here is derived from an EMBL/GenBank/DDBJ whole genome shotgun (WGS) entry which is preliminary data.</text>
</comment>
<feature type="domain" description="Mur ligase C-terminal" evidence="9">
    <location>
        <begin position="297"/>
        <end position="408"/>
    </location>
</feature>
<dbReference type="InterPro" id="IPR036565">
    <property type="entry name" value="Mur-like_cat_sf"/>
</dbReference>
<feature type="domain" description="Mur ligase central" evidence="10">
    <location>
        <begin position="109"/>
        <end position="263"/>
    </location>
</feature>
<evidence type="ECO:0000256" key="4">
    <source>
        <dbReference type="ARBA" id="ARBA00022598"/>
    </source>
</evidence>
<proteinExistence type="inferred from homology"/>
<dbReference type="Pfam" id="PF21377">
    <property type="entry name" value="MurD_N"/>
    <property type="match status" value="1"/>
</dbReference>
<dbReference type="NCBIfam" id="TIGR01087">
    <property type="entry name" value="murD"/>
    <property type="match status" value="1"/>
</dbReference>
<evidence type="ECO:0000256" key="3">
    <source>
        <dbReference type="ARBA" id="ARBA00022490"/>
    </source>
</evidence>
<evidence type="ECO:0000313" key="11">
    <source>
        <dbReference type="EMBL" id="PNR98721.1"/>
    </source>
</evidence>
<dbReference type="GO" id="GO:0071555">
    <property type="term" value="P:cell wall organization"/>
    <property type="evidence" value="ECO:0007669"/>
    <property type="project" value="UniProtKB-KW"/>
</dbReference>
<dbReference type="InterPro" id="IPR005762">
    <property type="entry name" value="MurD"/>
</dbReference>
<evidence type="ECO:0000259" key="10">
    <source>
        <dbReference type="Pfam" id="PF08245"/>
    </source>
</evidence>
<dbReference type="GO" id="GO:0009252">
    <property type="term" value="P:peptidoglycan biosynthetic process"/>
    <property type="evidence" value="ECO:0007669"/>
    <property type="project" value="UniProtKB-UniRule"/>
</dbReference>
<dbReference type="AlphaFoldDB" id="A0A2K1P7F9"/>
<dbReference type="Pfam" id="PF02875">
    <property type="entry name" value="Mur_ligase_C"/>
    <property type="match status" value="1"/>
</dbReference>
<keyword evidence="6 7" id="KW-0067">ATP-binding</keyword>
<dbReference type="Gene3D" id="3.90.190.20">
    <property type="entry name" value="Mur ligase, C-terminal domain"/>
    <property type="match status" value="1"/>
</dbReference>
<sequence length="431" mass="49013">MKICLVGYGKSNAELLTKLLKTNHQIFVSQDRDFKKSDEIYFKKNNIQYETDHNDLLKNCDLAIVSPGIPPNSKAAKIIFENNIDYTTELEYSWESIKKANKKAVFIGITGTDGKSTTTSLIGHILKFADSLTFVGGNIGVPLAQAAETLNYYVVEVSSFQIFWSKWFSPEISVLTNLAPDHLNWHKDLNDYYETKANLLLRTLKSGGVAVINEDSVNLLNLKDYQSSERFITFSKDVIEGNYIKYRDKKIHVNNKIFELDIFKEDILASAVTTLNLGISKKIIEEAINSFKPLKYRLELIKSKNGVNYYNDSKATNAHSAYNAYKSFRGKSYIAILSGIPKNEDLTPLIEELKTYAKAVVVFGEMEKEVKKYPLNHKFIFKSNLEEVFLYLSEICEVGDNVVFSPAGASFDKYKNYEERGEHFNSLVEKS</sequence>
<evidence type="ECO:0000259" key="9">
    <source>
        <dbReference type="Pfam" id="PF02875"/>
    </source>
</evidence>
<keyword evidence="7 8" id="KW-0131">Cell cycle</keyword>
<dbReference type="GO" id="GO:0005524">
    <property type="term" value="F:ATP binding"/>
    <property type="evidence" value="ECO:0007669"/>
    <property type="project" value="UniProtKB-UniRule"/>
</dbReference>
<dbReference type="InterPro" id="IPR013221">
    <property type="entry name" value="Mur_ligase_cen"/>
</dbReference>
<dbReference type="HAMAP" id="MF_00639">
    <property type="entry name" value="MurD"/>
    <property type="match status" value="1"/>
</dbReference>
<comment type="similarity">
    <text evidence="7">Belongs to the MurCDEF family.</text>
</comment>
<keyword evidence="3 7" id="KW-0963">Cytoplasm</keyword>
<dbReference type="SUPFAM" id="SSF51984">
    <property type="entry name" value="MurCD N-terminal domain"/>
    <property type="match status" value="1"/>
</dbReference>
<comment type="pathway">
    <text evidence="2 7 8">Cell wall biogenesis; peptidoglycan biosynthesis.</text>
</comment>
<dbReference type="EMBL" id="AZRM01000049">
    <property type="protein sequence ID" value="PNR98721.1"/>
    <property type="molecule type" value="Genomic_DNA"/>
</dbReference>
<evidence type="ECO:0000256" key="7">
    <source>
        <dbReference type="HAMAP-Rule" id="MF_00639"/>
    </source>
</evidence>
<comment type="function">
    <text evidence="7 8">Cell wall formation. Catalyzes the addition of glutamate to the nucleotide precursor UDP-N-acetylmuramoyl-L-alanine (UMA).</text>
</comment>
<keyword evidence="7 8" id="KW-0133">Cell shape</keyword>
<dbReference type="PANTHER" id="PTHR43692:SF1">
    <property type="entry name" value="UDP-N-ACETYLMURAMOYLALANINE--D-GLUTAMATE LIGASE"/>
    <property type="match status" value="1"/>
</dbReference>
<dbReference type="RefSeq" id="WP_169926366.1">
    <property type="nucleotide sequence ID" value="NZ_AZRM01000049.1"/>
</dbReference>
<evidence type="ECO:0000256" key="6">
    <source>
        <dbReference type="ARBA" id="ARBA00022840"/>
    </source>
</evidence>
<name>A0A2K1P7F9_9BACT</name>
<accession>A0A2K1P7F9</accession>
<comment type="subcellular location">
    <subcellularLocation>
        <location evidence="1 7 8">Cytoplasm</location>
    </subcellularLocation>
</comment>
<keyword evidence="5 7" id="KW-0547">Nucleotide-binding</keyword>
<dbReference type="Proteomes" id="UP000236199">
    <property type="component" value="Unassembled WGS sequence"/>
</dbReference>
<keyword evidence="4 7" id="KW-0436">Ligase</keyword>
<keyword evidence="7 8" id="KW-0961">Cell wall biogenesis/degradation</keyword>
<feature type="binding site" evidence="7">
    <location>
        <begin position="111"/>
        <end position="117"/>
    </location>
    <ligand>
        <name>ATP</name>
        <dbReference type="ChEBI" id="CHEBI:30616"/>
    </ligand>
</feature>
<dbReference type="GO" id="GO:0008360">
    <property type="term" value="P:regulation of cell shape"/>
    <property type="evidence" value="ECO:0007669"/>
    <property type="project" value="UniProtKB-KW"/>
</dbReference>
<dbReference type="GO" id="GO:0051301">
    <property type="term" value="P:cell division"/>
    <property type="evidence" value="ECO:0007669"/>
    <property type="project" value="UniProtKB-KW"/>
</dbReference>
<reference evidence="11 12" key="1">
    <citation type="submission" date="2013-12" db="EMBL/GenBank/DDBJ databases">
        <title>Comparative genomics of Petrotoga isolates.</title>
        <authorList>
            <person name="Nesbo C.L."/>
            <person name="Charchuk R."/>
            <person name="Chow K."/>
        </authorList>
    </citation>
    <scope>NUCLEOTIDE SEQUENCE [LARGE SCALE GENOMIC DNA]</scope>
    <source>
        <strain evidence="11 12">DSM 10691</strain>
    </source>
</reference>
<keyword evidence="7 8" id="KW-0573">Peptidoglycan synthesis</keyword>
<evidence type="ECO:0000256" key="8">
    <source>
        <dbReference type="RuleBase" id="RU003664"/>
    </source>
</evidence>
<evidence type="ECO:0000256" key="1">
    <source>
        <dbReference type="ARBA" id="ARBA00004496"/>
    </source>
</evidence>
<keyword evidence="12" id="KW-1185">Reference proteome</keyword>
<comment type="catalytic activity">
    <reaction evidence="7 8">
        <text>UDP-N-acetyl-alpha-D-muramoyl-L-alanine + D-glutamate + ATP = UDP-N-acetyl-alpha-D-muramoyl-L-alanyl-D-glutamate + ADP + phosphate + H(+)</text>
        <dbReference type="Rhea" id="RHEA:16429"/>
        <dbReference type="ChEBI" id="CHEBI:15378"/>
        <dbReference type="ChEBI" id="CHEBI:29986"/>
        <dbReference type="ChEBI" id="CHEBI:30616"/>
        <dbReference type="ChEBI" id="CHEBI:43474"/>
        <dbReference type="ChEBI" id="CHEBI:83898"/>
        <dbReference type="ChEBI" id="CHEBI:83900"/>
        <dbReference type="ChEBI" id="CHEBI:456216"/>
        <dbReference type="EC" id="6.3.2.9"/>
    </reaction>
</comment>
<evidence type="ECO:0000256" key="5">
    <source>
        <dbReference type="ARBA" id="ARBA00022741"/>
    </source>
</evidence>
<dbReference type="InterPro" id="IPR036615">
    <property type="entry name" value="Mur_ligase_C_dom_sf"/>
</dbReference>
<evidence type="ECO:0000313" key="12">
    <source>
        <dbReference type="Proteomes" id="UP000236199"/>
    </source>
</evidence>
<dbReference type="GO" id="GO:0005737">
    <property type="term" value="C:cytoplasm"/>
    <property type="evidence" value="ECO:0007669"/>
    <property type="project" value="UniProtKB-SubCell"/>
</dbReference>
<dbReference type="SUPFAM" id="SSF53244">
    <property type="entry name" value="MurD-like peptide ligases, peptide-binding domain"/>
    <property type="match status" value="1"/>
</dbReference>
<dbReference type="Pfam" id="PF08245">
    <property type="entry name" value="Mur_ligase_M"/>
    <property type="match status" value="1"/>
</dbReference>
<protein>
    <recommendedName>
        <fullName evidence="7 8">UDP-N-acetylmuramoylalanine--D-glutamate ligase</fullName>
        <ecNumber evidence="7 8">6.3.2.9</ecNumber>
    </recommendedName>
    <alternativeName>
        <fullName evidence="7">D-glutamic acid-adding enzyme</fullName>
    </alternativeName>
    <alternativeName>
        <fullName evidence="7">UDP-N-acetylmuramoyl-L-alanyl-D-glutamate synthetase</fullName>
    </alternativeName>
</protein>
<organism evidence="11 12">
    <name type="scientific">Petrotoga miotherma DSM 10691</name>
    <dbReference type="NCBI Taxonomy" id="1434326"/>
    <lineage>
        <taxon>Bacteria</taxon>
        <taxon>Thermotogati</taxon>
        <taxon>Thermotogota</taxon>
        <taxon>Thermotogae</taxon>
        <taxon>Petrotogales</taxon>
        <taxon>Petrotogaceae</taxon>
        <taxon>Petrotoga</taxon>
    </lineage>
</organism>
<dbReference type="EC" id="6.3.2.9" evidence="7 8"/>